<dbReference type="Proteomes" id="UP001589702">
    <property type="component" value="Unassembled WGS sequence"/>
</dbReference>
<gene>
    <name evidence="1" type="ORF">ACFFP1_07520</name>
</gene>
<organism evidence="1 2">
    <name type="scientific">Arthrobacter ramosus</name>
    <dbReference type="NCBI Taxonomy" id="1672"/>
    <lineage>
        <taxon>Bacteria</taxon>
        <taxon>Bacillati</taxon>
        <taxon>Actinomycetota</taxon>
        <taxon>Actinomycetes</taxon>
        <taxon>Micrococcales</taxon>
        <taxon>Micrococcaceae</taxon>
        <taxon>Arthrobacter</taxon>
    </lineage>
</organism>
<sequence>MDLADRCLDEAVKSHLGTVAFTFAEDKALIRGGPVTALADTRYVRVSNQWSACMKAEGFEYRDPIAAIDDVKWRGTEEATALEVAVATADVRCKVETNLVWLGAAVQSAYDNRYITENAQELNDFKDRLRQYSD</sequence>
<dbReference type="EMBL" id="JBHMBC010000008">
    <property type="protein sequence ID" value="MFB9819347.1"/>
    <property type="molecule type" value="Genomic_DNA"/>
</dbReference>
<accession>A0ABV5XX83</accession>
<keyword evidence="2" id="KW-1185">Reference proteome</keyword>
<evidence type="ECO:0000313" key="1">
    <source>
        <dbReference type="EMBL" id="MFB9819347.1"/>
    </source>
</evidence>
<reference evidence="1 2" key="1">
    <citation type="submission" date="2024-09" db="EMBL/GenBank/DDBJ databases">
        <authorList>
            <person name="Sun Q."/>
            <person name="Mori K."/>
        </authorList>
    </citation>
    <scope>NUCLEOTIDE SEQUENCE [LARGE SCALE GENOMIC DNA]</scope>
    <source>
        <strain evidence="1 2">JCM 1334</strain>
    </source>
</reference>
<protein>
    <submittedName>
        <fullName evidence="1">Uncharacterized protein</fullName>
    </submittedName>
</protein>
<evidence type="ECO:0000313" key="2">
    <source>
        <dbReference type="Proteomes" id="UP001589702"/>
    </source>
</evidence>
<comment type="caution">
    <text evidence="1">The sequence shown here is derived from an EMBL/GenBank/DDBJ whole genome shotgun (WGS) entry which is preliminary data.</text>
</comment>
<name>A0ABV5XX83_ARTRM</name>
<proteinExistence type="predicted"/>
<dbReference type="RefSeq" id="WP_234754070.1">
    <property type="nucleotide sequence ID" value="NZ_BAAAWN010000001.1"/>
</dbReference>